<feature type="compositionally biased region" description="Polar residues" evidence="1">
    <location>
        <begin position="381"/>
        <end position="394"/>
    </location>
</feature>
<accession>A0A8H2WES7</accession>
<feature type="compositionally biased region" description="Basic residues" evidence="1">
    <location>
        <begin position="872"/>
        <end position="891"/>
    </location>
</feature>
<name>A0A8H2WES7_9AGAM</name>
<feature type="compositionally biased region" description="Low complexity" evidence="1">
    <location>
        <begin position="723"/>
        <end position="733"/>
    </location>
</feature>
<feature type="region of interest" description="Disordered" evidence="1">
    <location>
        <begin position="381"/>
        <end position="410"/>
    </location>
</feature>
<feature type="compositionally biased region" description="Basic and acidic residues" evidence="1">
    <location>
        <begin position="829"/>
        <end position="841"/>
    </location>
</feature>
<dbReference type="AlphaFoldDB" id="A0A8H2WES7"/>
<organism evidence="2 3">
    <name type="scientific">Rhizoctonia solani</name>
    <dbReference type="NCBI Taxonomy" id="456999"/>
    <lineage>
        <taxon>Eukaryota</taxon>
        <taxon>Fungi</taxon>
        <taxon>Dikarya</taxon>
        <taxon>Basidiomycota</taxon>
        <taxon>Agaricomycotina</taxon>
        <taxon>Agaricomycetes</taxon>
        <taxon>Cantharellales</taxon>
        <taxon>Ceratobasidiaceae</taxon>
        <taxon>Rhizoctonia</taxon>
    </lineage>
</organism>
<dbReference type="Proteomes" id="UP000663843">
    <property type="component" value="Unassembled WGS sequence"/>
</dbReference>
<evidence type="ECO:0000313" key="2">
    <source>
        <dbReference type="EMBL" id="CAE6369488.1"/>
    </source>
</evidence>
<protein>
    <submittedName>
        <fullName evidence="2">Uncharacterized protein</fullName>
    </submittedName>
</protein>
<feature type="compositionally biased region" description="Acidic residues" evidence="1">
    <location>
        <begin position="573"/>
        <end position="582"/>
    </location>
</feature>
<feature type="region of interest" description="Disordered" evidence="1">
    <location>
        <begin position="426"/>
        <end position="446"/>
    </location>
</feature>
<feature type="compositionally biased region" description="Polar residues" evidence="1">
    <location>
        <begin position="584"/>
        <end position="593"/>
    </location>
</feature>
<evidence type="ECO:0000313" key="3">
    <source>
        <dbReference type="Proteomes" id="UP000663843"/>
    </source>
</evidence>
<gene>
    <name evidence="2" type="ORF">RDB_LOCUS17537</name>
</gene>
<dbReference type="EMBL" id="CAJMWT010000983">
    <property type="protein sequence ID" value="CAE6369488.1"/>
    <property type="molecule type" value="Genomic_DNA"/>
</dbReference>
<feature type="region of interest" description="Disordered" evidence="1">
    <location>
        <begin position="497"/>
        <end position="922"/>
    </location>
</feature>
<feature type="region of interest" description="Disordered" evidence="1">
    <location>
        <begin position="71"/>
        <end position="129"/>
    </location>
</feature>
<feature type="compositionally biased region" description="Acidic residues" evidence="1">
    <location>
        <begin position="842"/>
        <end position="862"/>
    </location>
</feature>
<proteinExistence type="predicted"/>
<sequence>MSAASSLPPPLAQLPVCGEHLSVHTKMDAINSYQSLPSTGQSLEEIQLGLDVQTDDISMNEDRAQIDELEEELDEGLQYPSGSDPNVNGEPEPAESFKLVEKAHGQNDVTPAASDQARSLEEPTEEPPQTDIEINSLVSQTDAILQAETLGAATTTDNSDYVSLEDNLDISEGEDMDFSVPLTEQELSVMAQNFTHEIEQMTAKPDDLQPSEPGSNLADLQTVESEPIIAPEPIVESHQDVGAPPLRRMDDETIPVTAHSKDSIIDILNTSNAPIDDSVQSATATEQPLQESEVAASTEVVPEQMDMELDARIIVQLEEPTLEEPTSASAMVHVEDVQVLEQGKEGEGDDIMVEQKQEQVVIEQNGEPDLENTIDPKAVQITQDGSNPTAQDEPTASDPALDDPTTASGDVTGSIVTVIEQSATIAEQTPVQETEQAEPFAADPGPEAAMNITTTSVTATVISTEPIVVDSVLSTTAASETEADPIELAVQIQQEQDATVQTTEGETQATLVTEPIATPNNTTVTGEVSDPMAPKDNDSPLRRAASQSQSQPQSDPVTPQTADPVDPLVAQDAEPDIPEENSEATRLQQQQVSPDEPKAMPDAEPLNNQTPPWEGFAALDGDAQATPEPEPSSELSEHPDEDAPLNPTSASTDKAEEPKEPSNLPTAPVRKKKKPRMIMEVVIPIARRKPKVAQETKPAEKKARATKSVKAPAPKQLELVTASSSSSQRRSSSADAPSVKSESPEPALELAPRVKQYRSKRPRPPVPRKGLGTIASGSNTGARPVRAIHTGRLEVVIPSKPKPSVLKTRRTSSGNNVKFASASPVTGKRKAESEPEVKDEGSDADADGETDEEYEDVEEEADAAAQVARSSRPQKKAVGRPRKASPIKRPRRSYEARKPPAKLPKTVSKASRSPPKRRRLRR</sequence>
<evidence type="ECO:0000256" key="1">
    <source>
        <dbReference type="SAM" id="MobiDB-lite"/>
    </source>
</evidence>
<feature type="compositionally biased region" description="Basic and acidic residues" evidence="1">
    <location>
        <begin position="692"/>
        <end position="703"/>
    </location>
</feature>
<comment type="caution">
    <text evidence="2">The sequence shown here is derived from an EMBL/GenBank/DDBJ whole genome shotgun (WGS) entry which is preliminary data.</text>
</comment>
<feature type="compositionally biased region" description="Polar residues" evidence="1">
    <location>
        <begin position="497"/>
        <end position="511"/>
    </location>
</feature>
<reference evidence="2" key="1">
    <citation type="submission" date="2021-01" db="EMBL/GenBank/DDBJ databases">
        <authorList>
            <person name="Kaushik A."/>
        </authorList>
    </citation>
    <scope>NUCLEOTIDE SEQUENCE</scope>
    <source>
        <strain evidence="2">AG2-2IIIB</strain>
    </source>
</reference>